<name>A0A554N922_9EURY</name>
<sequence>MTDDIVDRLEQVENRLETLGSVAVDNDAEIESLEREVGGLRQDYDDRIAALERELEQVSQSLAFVANHGWVDWPSRRNGGNARDRAMT</sequence>
<gene>
    <name evidence="2" type="ORF">DP107_09340</name>
</gene>
<evidence type="ECO:0000313" key="3">
    <source>
        <dbReference type="Proteomes" id="UP000319894"/>
    </source>
</evidence>
<dbReference type="AlphaFoldDB" id="A0A554N922"/>
<dbReference type="EMBL" id="QMDX01000005">
    <property type="protein sequence ID" value="TSD13849.1"/>
    <property type="molecule type" value="Genomic_DNA"/>
</dbReference>
<feature type="non-terminal residue" evidence="2">
    <location>
        <position position="88"/>
    </location>
</feature>
<keyword evidence="1" id="KW-0175">Coiled coil</keyword>
<organism evidence="2 3">
    <name type="scientific">Haloglomus irregulare</name>
    <dbReference type="NCBI Taxonomy" id="2234134"/>
    <lineage>
        <taxon>Archaea</taxon>
        <taxon>Methanobacteriati</taxon>
        <taxon>Methanobacteriota</taxon>
        <taxon>Stenosarchaea group</taxon>
        <taxon>Halobacteria</taxon>
        <taxon>Halobacteriales</taxon>
        <taxon>Natronomonadaceae</taxon>
        <taxon>Haloglomus</taxon>
    </lineage>
</organism>
<reference evidence="2 3" key="1">
    <citation type="submission" date="2018-06" db="EMBL/GenBank/DDBJ databases">
        <title>Natronomonas sp. F16-60 a new haloarchaeon isolated from a solar saltern of Isla Cristina, Huelva, Spain.</title>
        <authorList>
            <person name="Duran-Viseras A."/>
            <person name="Sanchez-Porro C."/>
            <person name="Ventosa A."/>
        </authorList>
    </citation>
    <scope>NUCLEOTIDE SEQUENCE [LARGE SCALE GENOMIC DNA]</scope>
    <source>
        <strain evidence="2 3">F16-60</strain>
    </source>
</reference>
<accession>A0A554N922</accession>
<dbReference type="Proteomes" id="UP000319894">
    <property type="component" value="Unassembled WGS sequence"/>
</dbReference>
<protein>
    <submittedName>
        <fullName evidence="2">Uncharacterized protein</fullName>
    </submittedName>
</protein>
<dbReference type="InParanoid" id="A0A554N922"/>
<feature type="coiled-coil region" evidence="1">
    <location>
        <begin position="41"/>
        <end position="68"/>
    </location>
</feature>
<comment type="caution">
    <text evidence="2">The sequence shown here is derived from an EMBL/GenBank/DDBJ whole genome shotgun (WGS) entry which is preliminary data.</text>
</comment>
<evidence type="ECO:0000313" key="2">
    <source>
        <dbReference type="EMBL" id="TSD13849.1"/>
    </source>
</evidence>
<keyword evidence="3" id="KW-1185">Reference proteome</keyword>
<proteinExistence type="predicted"/>
<evidence type="ECO:0000256" key="1">
    <source>
        <dbReference type="SAM" id="Coils"/>
    </source>
</evidence>
<dbReference type="RefSeq" id="WP_144261897.1">
    <property type="nucleotide sequence ID" value="NZ_QMDX01000005.1"/>
</dbReference>